<keyword evidence="3" id="KW-1185">Reference proteome</keyword>
<dbReference type="InterPro" id="IPR006311">
    <property type="entry name" value="TAT_signal"/>
</dbReference>
<dbReference type="SUPFAM" id="SSF49482">
    <property type="entry name" value="Aromatic compound dioxygenase"/>
    <property type="match status" value="1"/>
</dbReference>
<dbReference type="GO" id="GO:0016702">
    <property type="term" value="F:oxidoreductase activity, acting on single donors with incorporation of molecular oxygen, incorporation of two atoms of oxygen"/>
    <property type="evidence" value="ECO:0007669"/>
    <property type="project" value="InterPro"/>
</dbReference>
<protein>
    <recommendedName>
        <fullName evidence="1">Intradiol ring-cleavage dioxygenases domain-containing protein</fullName>
    </recommendedName>
</protein>
<proteinExistence type="predicted"/>
<gene>
    <name evidence="2" type="ORF">C7S18_08855</name>
</gene>
<feature type="domain" description="Intradiol ring-cleavage dioxygenases" evidence="1">
    <location>
        <begin position="335"/>
        <end position="437"/>
    </location>
</feature>
<evidence type="ECO:0000313" key="3">
    <source>
        <dbReference type="Proteomes" id="UP000241074"/>
    </source>
</evidence>
<dbReference type="GO" id="GO:0008199">
    <property type="term" value="F:ferric iron binding"/>
    <property type="evidence" value="ECO:0007669"/>
    <property type="project" value="InterPro"/>
</dbReference>
<dbReference type="InterPro" id="IPR000627">
    <property type="entry name" value="Intradiol_dOase_C"/>
</dbReference>
<dbReference type="EMBL" id="CP027860">
    <property type="protein sequence ID" value="AVP97293.1"/>
    <property type="molecule type" value="Genomic_DNA"/>
</dbReference>
<evidence type="ECO:0000313" key="2">
    <source>
        <dbReference type="EMBL" id="AVP97293.1"/>
    </source>
</evidence>
<sequence length="526" mass="54320">MNARVTEAVQKELSTGPTVGRRKLLGALGLASVGLGLSAVAPASKAAAPNGNQQGLTGVWYDPAIEGQGLILEVYPDLISPGVGLLFGGWFTFDTTAGGTSTQRWYSFSGEIRTGTSAAALTVYRNTGGNFAAAPVTFAQSVGTASLTFSSCLAATFAFSLTDGRTGSIALARLGANIACTEAGGNLTVSDFGYSGAWHDPNVAGQGIILEINPANDLGFFAWYTYAPDGANLGVSGQRWFTARAVHADGDKNLTFQILSTTGGVFNTATTVATVTVGTAVLSLTSCTTATLVYHFGSGEFAGKSGSITLERGPSAVGACLFGSTCSLIPSETEGPYPLSSVLSNTGIVRQDIRESKTGVPLTLVLKLVNINRSCAPITNAAVYIWHCDKDGVYSGYANQTGGVNATGQIFLRGVQVSDSAGQVVFTSIYPGWYAGRITHIHFQVYLNNTLGGNATVTSQIAFPPDVTTAVYNSSLYSSRGQNTSVTSFAADNVFRDGTTYQLANVAGNTSTGYVATLIVGVSGPA</sequence>
<dbReference type="InterPro" id="IPR015889">
    <property type="entry name" value="Intradiol_dOase_core"/>
</dbReference>
<accession>A0A2P1PR13</accession>
<dbReference type="Proteomes" id="UP000241074">
    <property type="component" value="Chromosome"/>
</dbReference>
<dbReference type="Pfam" id="PF00775">
    <property type="entry name" value="Dioxygenase_C"/>
    <property type="match status" value="1"/>
</dbReference>
<evidence type="ECO:0000259" key="1">
    <source>
        <dbReference type="Pfam" id="PF00775"/>
    </source>
</evidence>
<dbReference type="OrthoDB" id="5957825at2"/>
<dbReference type="PANTHER" id="PTHR34315">
    <property type="match status" value="1"/>
</dbReference>
<reference evidence="2 3" key="2">
    <citation type="submission" date="2018-03" db="EMBL/GenBank/DDBJ databases">
        <authorList>
            <person name="Keele B.F."/>
        </authorList>
    </citation>
    <scope>NUCLEOTIDE SEQUENCE [LARGE SCALE GENOMIC DNA]</scope>
    <source>
        <strain evidence="2 3">D13</strain>
    </source>
</reference>
<dbReference type="PROSITE" id="PS51318">
    <property type="entry name" value="TAT"/>
    <property type="match status" value="1"/>
</dbReference>
<dbReference type="AlphaFoldDB" id="A0A2P1PR13"/>
<dbReference type="CDD" id="cd03457">
    <property type="entry name" value="intradiol_dioxygenase_like"/>
    <property type="match status" value="1"/>
</dbReference>
<dbReference type="RefSeq" id="WP_106891217.1">
    <property type="nucleotide sequence ID" value="NZ_CP027860.1"/>
</dbReference>
<reference evidence="2 3" key="1">
    <citation type="submission" date="2018-03" db="EMBL/GenBank/DDBJ databases">
        <title>Ahniella affigens gen. nov., sp. nov., a gammaproteobacterium isolated from sandy soil near a stream.</title>
        <authorList>
            <person name="Ko Y."/>
            <person name="Kim J.-H."/>
        </authorList>
    </citation>
    <scope>NUCLEOTIDE SEQUENCE [LARGE SCALE GENOMIC DNA]</scope>
    <source>
        <strain evidence="2 3">D13</strain>
    </source>
</reference>
<name>A0A2P1PR13_9GAMM</name>
<dbReference type="PANTHER" id="PTHR34315:SF1">
    <property type="entry name" value="INTRADIOL RING-CLEAVAGE DIOXYGENASES DOMAIN-CONTAINING PROTEIN-RELATED"/>
    <property type="match status" value="1"/>
</dbReference>
<organism evidence="2 3">
    <name type="scientific">Ahniella affigens</name>
    <dbReference type="NCBI Taxonomy" id="2021234"/>
    <lineage>
        <taxon>Bacteria</taxon>
        <taxon>Pseudomonadati</taxon>
        <taxon>Pseudomonadota</taxon>
        <taxon>Gammaproteobacteria</taxon>
        <taxon>Lysobacterales</taxon>
        <taxon>Rhodanobacteraceae</taxon>
        <taxon>Ahniella</taxon>
    </lineage>
</organism>
<dbReference type="Gene3D" id="2.60.130.10">
    <property type="entry name" value="Aromatic compound dioxygenase"/>
    <property type="match status" value="1"/>
</dbReference>
<dbReference type="KEGG" id="xba:C7S18_08855"/>